<accession>A0A7C2BDJ1</accession>
<name>A0A7C2BDJ1_THERO</name>
<evidence type="ECO:0000256" key="2">
    <source>
        <dbReference type="ARBA" id="ARBA00008787"/>
    </source>
</evidence>
<dbReference type="InterPro" id="IPR003713">
    <property type="entry name" value="FliS"/>
</dbReference>
<evidence type="ECO:0000256" key="4">
    <source>
        <dbReference type="ARBA" id="ARBA00022795"/>
    </source>
</evidence>
<keyword evidence="3 6" id="KW-0963">Cytoplasm</keyword>
<keyword evidence="4 6" id="KW-1005">Bacterial flagellum biogenesis</keyword>
<comment type="similarity">
    <text evidence="2 6">Belongs to the FliS family.</text>
</comment>
<keyword evidence="7" id="KW-0969">Cilium</keyword>
<dbReference type="Pfam" id="PF02561">
    <property type="entry name" value="FliS"/>
    <property type="match status" value="1"/>
</dbReference>
<sequence>MLANPYQRYRQVTVETASIAELIVLLYRRAVQLLTEAEEAIAAADVPRAHGCLVRAQEIVSELMASVNLDAGELAQQLWAIYDYLQRRLIEANVRKDAAIVREVREFLATLLEAWEQVAAQERAASAAAVRLAATA</sequence>
<comment type="subcellular location">
    <subcellularLocation>
        <location evidence="1 6">Cytoplasm</location>
        <location evidence="1 6">Cytosol</location>
    </subcellularLocation>
</comment>
<gene>
    <name evidence="7" type="primary">fliS</name>
    <name evidence="7" type="ORF">ENP47_00315</name>
</gene>
<dbReference type="GO" id="GO:0044780">
    <property type="term" value="P:bacterial-type flagellum assembly"/>
    <property type="evidence" value="ECO:0007669"/>
    <property type="project" value="InterPro"/>
</dbReference>
<evidence type="ECO:0000256" key="6">
    <source>
        <dbReference type="PIRNR" id="PIRNR039090"/>
    </source>
</evidence>
<reference evidence="7" key="1">
    <citation type="journal article" date="2020" name="mSystems">
        <title>Genome- and Community-Level Interaction Insights into Carbon Utilization and Element Cycling Functions of Hydrothermarchaeota in Hydrothermal Sediment.</title>
        <authorList>
            <person name="Zhou Z."/>
            <person name="Liu Y."/>
            <person name="Xu W."/>
            <person name="Pan J."/>
            <person name="Luo Z.H."/>
            <person name="Li M."/>
        </authorList>
    </citation>
    <scope>NUCLEOTIDE SEQUENCE [LARGE SCALE GENOMIC DNA]</scope>
    <source>
        <strain evidence="7">SpSt-222</strain>
    </source>
</reference>
<evidence type="ECO:0000256" key="5">
    <source>
        <dbReference type="ARBA" id="ARBA00023186"/>
    </source>
</evidence>
<comment type="caution">
    <text evidence="7">The sequence shown here is derived from an EMBL/GenBank/DDBJ whole genome shotgun (WGS) entry which is preliminary data.</text>
</comment>
<organism evidence="7">
    <name type="scientific">Thermomicrobium roseum</name>
    <dbReference type="NCBI Taxonomy" id="500"/>
    <lineage>
        <taxon>Bacteria</taxon>
        <taxon>Pseudomonadati</taxon>
        <taxon>Thermomicrobiota</taxon>
        <taxon>Thermomicrobia</taxon>
        <taxon>Thermomicrobiales</taxon>
        <taxon>Thermomicrobiaceae</taxon>
        <taxon>Thermomicrobium</taxon>
    </lineage>
</organism>
<evidence type="ECO:0000256" key="1">
    <source>
        <dbReference type="ARBA" id="ARBA00004514"/>
    </source>
</evidence>
<proteinExistence type="inferred from homology"/>
<evidence type="ECO:0000256" key="3">
    <source>
        <dbReference type="ARBA" id="ARBA00022490"/>
    </source>
</evidence>
<dbReference type="Gene3D" id="1.20.120.340">
    <property type="entry name" value="Flagellar protein FliS"/>
    <property type="match status" value="1"/>
</dbReference>
<dbReference type="AlphaFoldDB" id="A0A7C2BDJ1"/>
<keyword evidence="5" id="KW-0143">Chaperone</keyword>
<dbReference type="PANTHER" id="PTHR34773:SF1">
    <property type="entry name" value="FLAGELLAR SECRETION CHAPERONE FLIS"/>
    <property type="match status" value="1"/>
</dbReference>
<keyword evidence="7" id="KW-0282">Flagellum</keyword>
<dbReference type="NCBIfam" id="TIGR00208">
    <property type="entry name" value="fliS"/>
    <property type="match status" value="1"/>
</dbReference>
<dbReference type="EMBL" id="DSJL01000001">
    <property type="protein sequence ID" value="HEF64047.1"/>
    <property type="molecule type" value="Genomic_DNA"/>
</dbReference>
<dbReference type="GO" id="GO:0005829">
    <property type="term" value="C:cytosol"/>
    <property type="evidence" value="ECO:0007669"/>
    <property type="project" value="UniProtKB-SubCell"/>
</dbReference>
<dbReference type="PANTHER" id="PTHR34773">
    <property type="entry name" value="FLAGELLAR SECRETION CHAPERONE FLIS"/>
    <property type="match status" value="1"/>
</dbReference>
<dbReference type="InterPro" id="IPR036584">
    <property type="entry name" value="FliS_sf"/>
</dbReference>
<dbReference type="SUPFAM" id="SSF101116">
    <property type="entry name" value="Flagellar export chaperone FliS"/>
    <property type="match status" value="1"/>
</dbReference>
<dbReference type="GO" id="GO:0071973">
    <property type="term" value="P:bacterial-type flagellum-dependent cell motility"/>
    <property type="evidence" value="ECO:0007669"/>
    <property type="project" value="TreeGrafter"/>
</dbReference>
<keyword evidence="7" id="KW-0966">Cell projection</keyword>
<protein>
    <recommendedName>
        <fullName evidence="6">Flagellar secretion chaperone FliS</fullName>
    </recommendedName>
</protein>
<dbReference type="PIRSF" id="PIRSF039090">
    <property type="entry name" value="Flis"/>
    <property type="match status" value="1"/>
</dbReference>
<evidence type="ECO:0000313" key="7">
    <source>
        <dbReference type="EMBL" id="HEF64047.1"/>
    </source>
</evidence>
<dbReference type="CDD" id="cd16098">
    <property type="entry name" value="FliS"/>
    <property type="match status" value="1"/>
</dbReference>